<feature type="transmembrane region" description="Helical" evidence="6">
    <location>
        <begin position="452"/>
        <end position="473"/>
    </location>
</feature>
<evidence type="ECO:0000256" key="6">
    <source>
        <dbReference type="SAM" id="Phobius"/>
    </source>
</evidence>
<sequence length="570" mass="61283">MWLGSTFRNSIIPAIPHHWTYRRQAVAVLRVHLSNIGQRLSRVLIVAVMAALAVAMFASPSRAADQTWSDVSTTINGLIDEGVSTFKAGDAKGGKDKVNDAYYKHYEITGMEKQVMARISGSRVSQVEMEFSLLKKAMSDADSAGVDNHATTLKQYMVEDGASLDGVAPGSAAQASSDDYSPGAWGEVAKTINGILEDGVNAYKGGDAKAGKDKVNEAYYKHYEITGMEKQVMSRISGSRVSQVEMEFSLLKKAMTDDDSAAVDQHLSTLTNYIREDANSLDGYTGKAADKTTDSSGTSPWIAQFLPSLLVILREGMEAILVVAAVLAYLAKAGHKNKAPIVWGGVVLAFGLSIGLAFLFSYVTSLAGANQELLEGFAALFAVAMLIWVSNWMINKSSNKAWDEYIKKQTDASLSSGSLLGLAFISFLAVLREGAETILFYVPIVTAAGDKVHYVWIGLAVGLVALVIIYLLIQFAAVRIPLRPFFTITSLLMAFMAFTFTGSGIGELQEADVVSLTPISGFPTIDLLGIYPRVENLAAQAIVLAIIVGLYFFGKARLAREAAAQSRAGE</sequence>
<evidence type="ECO:0000256" key="4">
    <source>
        <dbReference type="ARBA" id="ARBA00022989"/>
    </source>
</evidence>
<evidence type="ECO:0000256" key="1">
    <source>
        <dbReference type="ARBA" id="ARBA00004141"/>
    </source>
</evidence>
<keyword evidence="4 6" id="KW-1133">Transmembrane helix</keyword>
<dbReference type="PANTHER" id="PTHR31632:SF2">
    <property type="entry name" value="PLASMA MEMBRANE IRON PERMEASE"/>
    <property type="match status" value="1"/>
</dbReference>
<evidence type="ECO:0000313" key="8">
    <source>
        <dbReference type="Proteomes" id="UP000003150"/>
    </source>
</evidence>
<comment type="subcellular location">
    <subcellularLocation>
        <location evidence="1">Membrane</location>
        <topology evidence="1">Multi-pass membrane protein</topology>
    </subcellularLocation>
</comment>
<keyword evidence="3 6" id="KW-0812">Transmembrane</keyword>
<name>D4TZU5_9ACTO</name>
<evidence type="ECO:0000256" key="3">
    <source>
        <dbReference type="ARBA" id="ARBA00022692"/>
    </source>
</evidence>
<accession>D4TZU5</accession>
<evidence type="ECO:0000256" key="2">
    <source>
        <dbReference type="ARBA" id="ARBA00008333"/>
    </source>
</evidence>
<evidence type="ECO:0000256" key="5">
    <source>
        <dbReference type="ARBA" id="ARBA00023136"/>
    </source>
</evidence>
<feature type="transmembrane region" description="Helical" evidence="6">
    <location>
        <begin position="342"/>
        <end position="364"/>
    </location>
</feature>
<dbReference type="HOGENOM" id="CLU_023979_2_0_11"/>
<keyword evidence="5 6" id="KW-0472">Membrane</keyword>
<dbReference type="Pfam" id="PF03239">
    <property type="entry name" value="FTR1"/>
    <property type="match status" value="1"/>
</dbReference>
<proteinExistence type="inferred from homology"/>
<dbReference type="GO" id="GO:0033573">
    <property type="term" value="C:high-affinity iron permease complex"/>
    <property type="evidence" value="ECO:0007669"/>
    <property type="project" value="InterPro"/>
</dbReference>
<comment type="caution">
    <text evidence="7">The sequence shown here is derived from an EMBL/GenBank/DDBJ whole genome shotgun (WGS) entry which is preliminary data.</text>
</comment>
<organism evidence="7 8">
    <name type="scientific">Schaalia odontolytica F0309</name>
    <dbReference type="NCBI Taxonomy" id="649742"/>
    <lineage>
        <taxon>Bacteria</taxon>
        <taxon>Bacillati</taxon>
        <taxon>Actinomycetota</taxon>
        <taxon>Actinomycetes</taxon>
        <taxon>Actinomycetales</taxon>
        <taxon>Actinomycetaceae</taxon>
        <taxon>Schaalia</taxon>
    </lineage>
</organism>
<dbReference type="GO" id="GO:0015093">
    <property type="term" value="F:ferrous iron transmembrane transporter activity"/>
    <property type="evidence" value="ECO:0007669"/>
    <property type="project" value="TreeGrafter"/>
</dbReference>
<dbReference type="InterPro" id="IPR004923">
    <property type="entry name" value="FTR1/Fip1/EfeU"/>
</dbReference>
<feature type="transmembrane region" description="Helical" evidence="6">
    <location>
        <begin position="376"/>
        <end position="394"/>
    </location>
</feature>
<dbReference type="PANTHER" id="PTHR31632">
    <property type="entry name" value="IRON TRANSPORTER FTH1"/>
    <property type="match status" value="1"/>
</dbReference>
<feature type="transmembrane region" description="Helical" evidence="6">
    <location>
        <begin position="305"/>
        <end position="330"/>
    </location>
</feature>
<dbReference type="Proteomes" id="UP000003150">
    <property type="component" value="Unassembled WGS sequence"/>
</dbReference>
<dbReference type="PATRIC" id="fig|649742.3.peg.1136"/>
<gene>
    <name evidence="7" type="ORF">HMPREF0970_01481</name>
</gene>
<feature type="transmembrane region" description="Helical" evidence="6">
    <location>
        <begin position="485"/>
        <end position="506"/>
    </location>
</feature>
<evidence type="ECO:0000313" key="7">
    <source>
        <dbReference type="EMBL" id="EFF79600.1"/>
    </source>
</evidence>
<reference evidence="7 8" key="1">
    <citation type="submission" date="2009-10" db="EMBL/GenBank/DDBJ databases">
        <authorList>
            <person name="Weinstock G."/>
            <person name="Sodergren E."/>
            <person name="Clifton S."/>
            <person name="Fulton L."/>
            <person name="Fulton B."/>
            <person name="Courtney L."/>
            <person name="Fronick C."/>
            <person name="Harrison M."/>
            <person name="Strong C."/>
            <person name="Farmer C."/>
            <person name="Delahaunty K."/>
            <person name="Markovic C."/>
            <person name="Hall O."/>
            <person name="Minx P."/>
            <person name="Tomlinson C."/>
            <person name="Mitreva M."/>
            <person name="Nelson J."/>
            <person name="Hou S."/>
            <person name="Wollam A."/>
            <person name="Pepin K.H."/>
            <person name="Johnson M."/>
            <person name="Bhonagiri V."/>
            <person name="Nash W.E."/>
            <person name="Warren W."/>
            <person name="Chinwalla A."/>
            <person name="Mardis E.R."/>
            <person name="Wilson R.K."/>
        </authorList>
    </citation>
    <scope>NUCLEOTIDE SEQUENCE [LARGE SCALE GENOMIC DNA]</scope>
    <source>
        <strain evidence="7 8">F0309</strain>
    </source>
</reference>
<protein>
    <submittedName>
        <fullName evidence="7">Iron permease FTR1 family</fullName>
    </submittedName>
</protein>
<feature type="transmembrane region" description="Helical" evidence="6">
    <location>
        <begin position="537"/>
        <end position="554"/>
    </location>
</feature>
<feature type="transmembrane region" description="Helical" evidence="6">
    <location>
        <begin position="414"/>
        <end position="432"/>
    </location>
</feature>
<dbReference type="AlphaFoldDB" id="D4TZU5"/>
<comment type="similarity">
    <text evidence="2">Belongs to the oxidase-dependent Fe transporter (OFeT) (TC 9.A.10.1) family.</text>
</comment>
<dbReference type="EMBL" id="ACYT02000045">
    <property type="protein sequence ID" value="EFF79600.1"/>
    <property type="molecule type" value="Genomic_DNA"/>
</dbReference>